<dbReference type="PRINTS" id="PR00081">
    <property type="entry name" value="GDHRDH"/>
</dbReference>
<dbReference type="SUPFAM" id="SSF51735">
    <property type="entry name" value="NAD(P)-binding Rossmann-fold domains"/>
    <property type="match status" value="1"/>
</dbReference>
<feature type="domain" description="Ketoreductase" evidence="4">
    <location>
        <begin position="14"/>
        <end position="183"/>
    </location>
</feature>
<dbReference type="RefSeq" id="WP_096055693.1">
    <property type="nucleotide sequence ID" value="NZ_CP023344.1"/>
</dbReference>
<accession>A0A290QI89</accession>
<dbReference type="PROSITE" id="PS00061">
    <property type="entry name" value="ADH_SHORT"/>
    <property type="match status" value="1"/>
</dbReference>
<dbReference type="PANTHER" id="PTHR42760:SF5">
    <property type="entry name" value="2-DEHYDRO-3-DEOXY-D-GLUCONATE 5-DEHYDROGENASE"/>
    <property type="match status" value="1"/>
</dbReference>
<dbReference type="PANTHER" id="PTHR42760">
    <property type="entry name" value="SHORT-CHAIN DEHYDROGENASES/REDUCTASES FAMILY MEMBER"/>
    <property type="match status" value="1"/>
</dbReference>
<dbReference type="EMBL" id="CP023344">
    <property type="protein sequence ID" value="ATC64061.1"/>
    <property type="molecule type" value="Genomic_DNA"/>
</dbReference>
<evidence type="ECO:0000256" key="3">
    <source>
        <dbReference type="RuleBase" id="RU000363"/>
    </source>
</evidence>
<evidence type="ECO:0000313" key="5">
    <source>
        <dbReference type="EMBL" id="ATC64061.1"/>
    </source>
</evidence>
<dbReference type="OrthoDB" id="9803333at2"/>
<dbReference type="Pfam" id="PF00106">
    <property type="entry name" value="adh_short"/>
    <property type="match status" value="1"/>
</dbReference>
<dbReference type="FunFam" id="3.40.50.720:FF:000084">
    <property type="entry name" value="Short-chain dehydrogenase reductase"/>
    <property type="match status" value="1"/>
</dbReference>
<evidence type="ECO:0000256" key="1">
    <source>
        <dbReference type="ARBA" id="ARBA00006484"/>
    </source>
</evidence>
<dbReference type="Gene3D" id="3.40.50.720">
    <property type="entry name" value="NAD(P)-binding Rossmann-like Domain"/>
    <property type="match status" value="1"/>
</dbReference>
<keyword evidence="2" id="KW-0560">Oxidoreductase</keyword>
<evidence type="ECO:0000259" key="4">
    <source>
        <dbReference type="SMART" id="SM00822"/>
    </source>
</evidence>
<sequence length="257" mass="26743">MSNYLQQKFGLAGKVALVTGSSQGLGRSMALALAQAGADVIINGRDASKLGAVVAEVEKLGRRAVGIAADLGKREDVQRLIDQAIAWQGHLDILVNNAGLIKRTPAVDHSDADWDLVLGVNLDGVFTACRAAGKHMLARGSGKIINIASLLTFFGGITVPGYAASKGAVGQLTKALSNEWSSKGVNVNAISPGYMRTDNTAALQADAVRSKEILSRIPANRWGEPGDMDGAIVFLASAASDYLSGIVMPVDGGWCGR</sequence>
<protein>
    <submittedName>
        <fullName evidence="5">2-deoxy-D-gluconate 3-dehydrogenase</fullName>
    </submittedName>
</protein>
<proteinExistence type="inferred from homology"/>
<reference evidence="5 6" key="1">
    <citation type="submission" date="2017-09" db="EMBL/GenBank/DDBJ databases">
        <title>Complete genome sequence of Verrucomicrobial strain HZ-65, isolated from freshwater.</title>
        <authorList>
            <person name="Choi A."/>
        </authorList>
    </citation>
    <scope>NUCLEOTIDE SEQUENCE [LARGE SCALE GENOMIC DNA]</scope>
    <source>
        <strain evidence="5 6">HZ-65</strain>
    </source>
</reference>
<organism evidence="5 6">
    <name type="scientific">Nibricoccus aquaticus</name>
    <dbReference type="NCBI Taxonomy" id="2576891"/>
    <lineage>
        <taxon>Bacteria</taxon>
        <taxon>Pseudomonadati</taxon>
        <taxon>Verrucomicrobiota</taxon>
        <taxon>Opitutia</taxon>
        <taxon>Opitutales</taxon>
        <taxon>Opitutaceae</taxon>
        <taxon>Nibricoccus</taxon>
    </lineage>
</organism>
<dbReference type="Proteomes" id="UP000217265">
    <property type="component" value="Chromosome"/>
</dbReference>
<dbReference type="InterPro" id="IPR020904">
    <property type="entry name" value="Sc_DH/Rdtase_CS"/>
</dbReference>
<dbReference type="KEGG" id="vbh:CMV30_08910"/>
<evidence type="ECO:0000313" key="6">
    <source>
        <dbReference type="Proteomes" id="UP000217265"/>
    </source>
</evidence>
<keyword evidence="6" id="KW-1185">Reference proteome</keyword>
<dbReference type="InterPro" id="IPR057326">
    <property type="entry name" value="KR_dom"/>
</dbReference>
<dbReference type="GO" id="GO:0016616">
    <property type="term" value="F:oxidoreductase activity, acting on the CH-OH group of donors, NAD or NADP as acceptor"/>
    <property type="evidence" value="ECO:0007669"/>
    <property type="project" value="UniProtKB-ARBA"/>
</dbReference>
<dbReference type="InterPro" id="IPR036291">
    <property type="entry name" value="NAD(P)-bd_dom_sf"/>
</dbReference>
<dbReference type="AlphaFoldDB" id="A0A290QI89"/>
<dbReference type="SMART" id="SM00822">
    <property type="entry name" value="PKS_KR"/>
    <property type="match status" value="1"/>
</dbReference>
<evidence type="ECO:0000256" key="2">
    <source>
        <dbReference type="ARBA" id="ARBA00023002"/>
    </source>
</evidence>
<dbReference type="PRINTS" id="PR00080">
    <property type="entry name" value="SDRFAMILY"/>
</dbReference>
<dbReference type="InterPro" id="IPR002347">
    <property type="entry name" value="SDR_fam"/>
</dbReference>
<comment type="similarity">
    <text evidence="1 3">Belongs to the short-chain dehydrogenases/reductases (SDR) family.</text>
</comment>
<gene>
    <name evidence="5" type="ORF">CMV30_08910</name>
</gene>
<name>A0A290QI89_9BACT</name>